<accession>U6GIS6</accession>
<dbReference type="RefSeq" id="XP_013249834.1">
    <property type="nucleotide sequence ID" value="XM_013394380.1"/>
</dbReference>
<keyword evidence="2" id="KW-1185">Reference proteome</keyword>
<reference evidence="1" key="2">
    <citation type="submission" date="2013-10" db="EMBL/GenBank/DDBJ databases">
        <authorList>
            <person name="Aslett M."/>
        </authorList>
    </citation>
    <scope>NUCLEOTIDE SEQUENCE</scope>
    <source>
        <strain evidence="1">Houghton</strain>
    </source>
</reference>
<evidence type="ECO:0000313" key="2">
    <source>
        <dbReference type="Proteomes" id="UP000018050"/>
    </source>
</evidence>
<dbReference type="AlphaFoldDB" id="U6GIS6"/>
<dbReference type="EMBL" id="HG671149">
    <property type="protein sequence ID" value="CDI80141.1"/>
    <property type="molecule type" value="Genomic_DNA"/>
</dbReference>
<dbReference type="Proteomes" id="UP000018050">
    <property type="component" value="Unassembled WGS sequence"/>
</dbReference>
<dbReference type="OrthoDB" id="10601101at2759"/>
<proteinExistence type="predicted"/>
<protein>
    <submittedName>
        <fullName evidence="1">Uncharacterized protein</fullName>
    </submittedName>
</protein>
<gene>
    <name evidence="1" type="ORF">EAH_00002380</name>
</gene>
<reference evidence="1" key="1">
    <citation type="submission" date="2013-10" db="EMBL/GenBank/DDBJ databases">
        <title>Genomic analysis of the causative agents of coccidiosis in chickens.</title>
        <authorList>
            <person name="Reid A.J."/>
            <person name="Blake D."/>
            <person name="Billington K."/>
            <person name="Browne H."/>
            <person name="Dunn M."/>
            <person name="Hung S."/>
            <person name="Kawahara F."/>
            <person name="Miranda-Saavedra D."/>
            <person name="Mourier T."/>
            <person name="Nagra H."/>
            <person name="Otto T.D."/>
            <person name="Rawlings N."/>
            <person name="Sanchez A."/>
            <person name="Sanders M."/>
            <person name="Subramaniam C."/>
            <person name="Tay Y."/>
            <person name="Dear P."/>
            <person name="Doerig C."/>
            <person name="Gruber A."/>
            <person name="Parkinson J."/>
            <person name="Shirley M."/>
            <person name="Wan K.L."/>
            <person name="Berriman M."/>
            <person name="Tomley F."/>
            <person name="Pain A."/>
        </authorList>
    </citation>
    <scope>NUCLEOTIDE SEQUENCE</scope>
    <source>
        <strain evidence="1">Houghton</strain>
    </source>
</reference>
<dbReference type="VEuPathDB" id="ToxoDB:EAH_00002380"/>
<evidence type="ECO:0000313" key="1">
    <source>
        <dbReference type="EMBL" id="CDI80141.1"/>
    </source>
</evidence>
<organism evidence="1 2">
    <name type="scientific">Eimeria acervulina</name>
    <name type="common">Coccidian parasite</name>
    <dbReference type="NCBI Taxonomy" id="5801"/>
    <lineage>
        <taxon>Eukaryota</taxon>
        <taxon>Sar</taxon>
        <taxon>Alveolata</taxon>
        <taxon>Apicomplexa</taxon>
        <taxon>Conoidasida</taxon>
        <taxon>Coccidia</taxon>
        <taxon>Eucoccidiorida</taxon>
        <taxon>Eimeriorina</taxon>
        <taxon>Eimeriidae</taxon>
        <taxon>Eimeria</taxon>
    </lineage>
</organism>
<sequence>MAAPQDRQNERTVGSGTLIPQINLYDKANKVAYFGDSDLAASSHIDFEKYGRGNPLLGESEKPARALLAALTTLLSLTVVAFLTQELAARALSQVEEWLTSSYDDSVEFTIGFFVVKASVQMPGDASSQVEPNSSVLKTWMEGFLVHTREKDATLVMGPKLYKVKYSEHAAAEMLDSSWGDVETAIFGPATSGQETEWKGSTRVGKKEASVRLKARDLRKREVKKLERTPSTKAAEMTRWIAGEGAKFGQETENDLLDEAFLGPPGLG</sequence>
<dbReference type="GeneID" id="25268308"/>
<name>U6GIS6_EIMAC</name>